<comment type="caution">
    <text evidence="6">The sequence shown here is derived from an EMBL/GenBank/DDBJ whole genome shotgun (WGS) entry which is preliminary data.</text>
</comment>
<evidence type="ECO:0000256" key="2">
    <source>
        <dbReference type="ARBA" id="ARBA00022553"/>
    </source>
</evidence>
<feature type="non-terminal residue" evidence="6">
    <location>
        <position position="1"/>
    </location>
</feature>
<dbReference type="GO" id="GO:0090435">
    <property type="term" value="P:protein localization to nuclear envelope"/>
    <property type="evidence" value="ECO:0007669"/>
    <property type="project" value="TreeGrafter"/>
</dbReference>
<feature type="non-terminal residue" evidence="6">
    <location>
        <position position="95"/>
    </location>
</feature>
<dbReference type="InterPro" id="IPR036415">
    <property type="entry name" value="Lamin_tail_dom_sf"/>
</dbReference>
<comment type="subcellular location">
    <subcellularLocation>
        <location evidence="1">Nucleus</location>
    </subcellularLocation>
</comment>
<dbReference type="InterPro" id="IPR001322">
    <property type="entry name" value="Lamin_tail_dom"/>
</dbReference>
<dbReference type="Proteomes" id="UP000619137">
    <property type="component" value="Unassembled WGS sequence"/>
</dbReference>
<dbReference type="GO" id="GO:0005200">
    <property type="term" value="F:structural constituent of cytoskeleton"/>
    <property type="evidence" value="ECO:0007669"/>
    <property type="project" value="TreeGrafter"/>
</dbReference>
<sequence length="95" mass="10338">MEGWEMIQKIGDVSASYRYSPGFILKADQTVTIWAADAGVAAAPPTDLIWENQNSWGTGTDVTVVLKNSQGEDVAQRSTVFKTTVQAGEEENTEE</sequence>
<dbReference type="AlphaFoldDB" id="A0A851A4K9"/>
<dbReference type="Gene3D" id="2.60.40.1260">
    <property type="entry name" value="Lamin Tail domain"/>
    <property type="match status" value="1"/>
</dbReference>
<dbReference type="GO" id="GO:0051664">
    <property type="term" value="P:nuclear pore localization"/>
    <property type="evidence" value="ECO:0007669"/>
    <property type="project" value="TreeGrafter"/>
</dbReference>
<keyword evidence="7" id="KW-1185">Reference proteome</keyword>
<evidence type="ECO:0000256" key="3">
    <source>
        <dbReference type="ARBA" id="ARBA00023054"/>
    </source>
</evidence>
<dbReference type="PROSITE" id="PS51841">
    <property type="entry name" value="LTD"/>
    <property type="match status" value="1"/>
</dbReference>
<evidence type="ECO:0000259" key="5">
    <source>
        <dbReference type="PROSITE" id="PS51841"/>
    </source>
</evidence>
<accession>A0A851A4K9</accession>
<evidence type="ECO:0000256" key="4">
    <source>
        <dbReference type="ARBA" id="ARBA00023242"/>
    </source>
</evidence>
<dbReference type="GO" id="GO:0007097">
    <property type="term" value="P:nuclear migration"/>
    <property type="evidence" value="ECO:0007669"/>
    <property type="project" value="TreeGrafter"/>
</dbReference>
<dbReference type="PANTHER" id="PTHR45721:SF3">
    <property type="entry name" value="LAMIN-B1"/>
    <property type="match status" value="1"/>
</dbReference>
<dbReference type="GO" id="GO:0006998">
    <property type="term" value="P:nuclear envelope organization"/>
    <property type="evidence" value="ECO:0007669"/>
    <property type="project" value="TreeGrafter"/>
</dbReference>
<keyword evidence="4" id="KW-0539">Nucleus</keyword>
<name>A0A851A4K9_SULDA</name>
<reference evidence="6" key="1">
    <citation type="submission" date="2019-10" db="EMBL/GenBank/DDBJ databases">
        <title>Bird 10,000 Genomes (B10K) Project - Family phase.</title>
        <authorList>
            <person name="Zhang G."/>
        </authorList>
    </citation>
    <scope>NUCLEOTIDE SEQUENCE</scope>
    <source>
        <strain evidence="6">B10K-DU-002-49</strain>
        <tissue evidence="6">Muscle</tissue>
    </source>
</reference>
<protein>
    <submittedName>
        <fullName evidence="6">LMNB1 protein</fullName>
    </submittedName>
</protein>
<dbReference type="GO" id="GO:0031507">
    <property type="term" value="P:heterochromatin formation"/>
    <property type="evidence" value="ECO:0007669"/>
    <property type="project" value="TreeGrafter"/>
</dbReference>
<gene>
    <name evidence="6" type="primary">Lmnb1</name>
    <name evidence="6" type="ORF">SULDAC_R14542</name>
</gene>
<keyword evidence="2" id="KW-0597">Phosphoprotein</keyword>
<dbReference type="PANTHER" id="PTHR45721">
    <property type="entry name" value="LAMIN DM0-RELATED"/>
    <property type="match status" value="1"/>
</dbReference>
<dbReference type="SUPFAM" id="SSF74853">
    <property type="entry name" value="Lamin A/C globular tail domain"/>
    <property type="match status" value="1"/>
</dbReference>
<evidence type="ECO:0000256" key="1">
    <source>
        <dbReference type="ARBA" id="ARBA00004123"/>
    </source>
</evidence>
<keyword evidence="3" id="KW-0175">Coiled coil</keyword>
<dbReference type="EMBL" id="WEKW01011558">
    <property type="protein sequence ID" value="NWI26617.1"/>
    <property type="molecule type" value="Genomic_DNA"/>
</dbReference>
<proteinExistence type="predicted"/>
<organism evidence="6 7">
    <name type="scientific">Sula dactylatra</name>
    <name type="common">Masked booby</name>
    <dbReference type="NCBI Taxonomy" id="56068"/>
    <lineage>
        <taxon>Eukaryota</taxon>
        <taxon>Metazoa</taxon>
        <taxon>Chordata</taxon>
        <taxon>Craniata</taxon>
        <taxon>Vertebrata</taxon>
        <taxon>Euteleostomi</taxon>
        <taxon>Archelosauria</taxon>
        <taxon>Archosauria</taxon>
        <taxon>Dinosauria</taxon>
        <taxon>Saurischia</taxon>
        <taxon>Theropoda</taxon>
        <taxon>Coelurosauria</taxon>
        <taxon>Aves</taxon>
        <taxon>Neognathae</taxon>
        <taxon>Neoaves</taxon>
        <taxon>Aequornithes</taxon>
        <taxon>Suliformes</taxon>
        <taxon>Sulidae</taxon>
        <taxon>Sula</taxon>
    </lineage>
</organism>
<evidence type="ECO:0000313" key="6">
    <source>
        <dbReference type="EMBL" id="NWI26617.1"/>
    </source>
</evidence>
<feature type="domain" description="LTD" evidence="5">
    <location>
        <begin position="1"/>
        <end position="81"/>
    </location>
</feature>
<evidence type="ECO:0000313" key="7">
    <source>
        <dbReference type="Proteomes" id="UP000619137"/>
    </source>
</evidence>
<dbReference type="Pfam" id="PF00932">
    <property type="entry name" value="LTD"/>
    <property type="match status" value="1"/>
</dbReference>
<dbReference type="GO" id="GO:0005652">
    <property type="term" value="C:nuclear lamina"/>
    <property type="evidence" value="ECO:0007669"/>
    <property type="project" value="TreeGrafter"/>
</dbReference>